<accession>A0A4P9VX74</accession>
<reference evidence="3" key="1">
    <citation type="journal article" date="2018" name="Nat. Microbiol.">
        <title>Leveraging single-cell genomics to expand the fungal tree of life.</title>
        <authorList>
            <person name="Ahrendt S.R."/>
            <person name="Quandt C.A."/>
            <person name="Ciobanu D."/>
            <person name="Clum A."/>
            <person name="Salamov A."/>
            <person name="Andreopoulos B."/>
            <person name="Cheng J.F."/>
            <person name="Woyke T."/>
            <person name="Pelin A."/>
            <person name="Henrissat B."/>
            <person name="Reynolds N.K."/>
            <person name="Benny G.L."/>
            <person name="Smith M.E."/>
            <person name="James T.Y."/>
            <person name="Grigoriev I.V."/>
        </authorList>
    </citation>
    <scope>NUCLEOTIDE SEQUENCE [LARGE SCALE GENOMIC DNA]</scope>
</reference>
<keyword evidence="3" id="KW-1185">Reference proteome</keyword>
<gene>
    <name evidence="2" type="ORF">BDK51DRAFT_34664</name>
</gene>
<evidence type="ECO:0000313" key="2">
    <source>
        <dbReference type="EMBL" id="RKO82880.1"/>
    </source>
</evidence>
<feature type="non-terminal residue" evidence="2">
    <location>
        <position position="129"/>
    </location>
</feature>
<evidence type="ECO:0000313" key="3">
    <source>
        <dbReference type="Proteomes" id="UP000269721"/>
    </source>
</evidence>
<dbReference type="EMBL" id="ML001961">
    <property type="protein sequence ID" value="RKO82880.1"/>
    <property type="molecule type" value="Genomic_DNA"/>
</dbReference>
<name>A0A4P9VX74_9FUNG</name>
<feature type="region of interest" description="Disordered" evidence="1">
    <location>
        <begin position="22"/>
        <end position="44"/>
    </location>
</feature>
<sequence length="129" mass="14009">MSPPEVQPQLSVALACATVGEPDPIKRIPTKNGILGSRQDPPNRQCQRVRRWGFTGETRHPGFIDTADMHLHPRPHFLDATLTAANDELVGKAMKARRSKVTSCRSMLGPGGAGSFHGICGTLENVWKA</sequence>
<proteinExistence type="predicted"/>
<evidence type="ECO:0000256" key="1">
    <source>
        <dbReference type="SAM" id="MobiDB-lite"/>
    </source>
</evidence>
<dbReference type="Proteomes" id="UP000269721">
    <property type="component" value="Unassembled WGS sequence"/>
</dbReference>
<dbReference type="AlphaFoldDB" id="A0A4P9VX74"/>
<organism evidence="2 3">
    <name type="scientific">Blyttiomyces helicus</name>
    <dbReference type="NCBI Taxonomy" id="388810"/>
    <lineage>
        <taxon>Eukaryota</taxon>
        <taxon>Fungi</taxon>
        <taxon>Fungi incertae sedis</taxon>
        <taxon>Chytridiomycota</taxon>
        <taxon>Chytridiomycota incertae sedis</taxon>
        <taxon>Chytridiomycetes</taxon>
        <taxon>Chytridiomycetes incertae sedis</taxon>
        <taxon>Blyttiomyces</taxon>
    </lineage>
</organism>
<protein>
    <submittedName>
        <fullName evidence="2">Uncharacterized protein</fullName>
    </submittedName>
</protein>